<dbReference type="HOGENOM" id="CLU_780441_0_0_10"/>
<evidence type="ECO:0000256" key="1">
    <source>
        <dbReference type="SAM" id="MobiDB-lite"/>
    </source>
</evidence>
<organism evidence="3 4">
    <name type="scientific">Pelodictyon phaeoclathratiforme (strain DSM 5477 / BU-1)</name>
    <dbReference type="NCBI Taxonomy" id="324925"/>
    <lineage>
        <taxon>Bacteria</taxon>
        <taxon>Pseudomonadati</taxon>
        <taxon>Chlorobiota</taxon>
        <taxon>Chlorobiia</taxon>
        <taxon>Chlorobiales</taxon>
        <taxon>Chlorobiaceae</taxon>
        <taxon>Chlorobium/Pelodictyon group</taxon>
        <taxon>Pelodictyon</taxon>
    </lineage>
</organism>
<feature type="region of interest" description="Disordered" evidence="1">
    <location>
        <begin position="329"/>
        <end position="355"/>
    </location>
</feature>
<protein>
    <submittedName>
        <fullName evidence="3">Uncharacterized protein</fullName>
    </submittedName>
</protein>
<reference evidence="3 4" key="1">
    <citation type="submission" date="2008-06" db="EMBL/GenBank/DDBJ databases">
        <title>Complete sequence of Pelodictyon phaeoclathratiforme BU-1.</title>
        <authorList>
            <consortium name="US DOE Joint Genome Institute"/>
            <person name="Lucas S."/>
            <person name="Copeland A."/>
            <person name="Lapidus A."/>
            <person name="Glavina del Rio T."/>
            <person name="Dalin E."/>
            <person name="Tice H."/>
            <person name="Bruce D."/>
            <person name="Goodwin L."/>
            <person name="Pitluck S."/>
            <person name="Schmutz J."/>
            <person name="Larimer F."/>
            <person name="Land M."/>
            <person name="Hauser L."/>
            <person name="Kyrpides N."/>
            <person name="Mikhailova N."/>
            <person name="Liu Z."/>
            <person name="Li T."/>
            <person name="Zhao F."/>
            <person name="Overmann J."/>
            <person name="Bryant D.A."/>
            <person name="Richardson P."/>
        </authorList>
    </citation>
    <scope>NUCLEOTIDE SEQUENCE [LARGE SCALE GENOMIC DNA]</scope>
    <source>
        <strain evidence="4">DSM 5477 / BU-1</strain>
    </source>
</reference>
<dbReference type="STRING" id="324925.Ppha_2425"/>
<dbReference type="AlphaFoldDB" id="B4SET7"/>
<keyword evidence="4" id="KW-1185">Reference proteome</keyword>
<feature type="signal peptide" evidence="2">
    <location>
        <begin position="1"/>
        <end position="23"/>
    </location>
</feature>
<name>B4SET7_PELPB</name>
<dbReference type="Proteomes" id="UP000002724">
    <property type="component" value="Chromosome"/>
</dbReference>
<dbReference type="eggNOG" id="ENOG50333RI">
    <property type="taxonomic scope" value="Bacteria"/>
</dbReference>
<keyword evidence="2" id="KW-0732">Signal</keyword>
<evidence type="ECO:0000313" key="3">
    <source>
        <dbReference type="EMBL" id="ACF44613.1"/>
    </source>
</evidence>
<gene>
    <name evidence="3" type="ordered locus">Ppha_2425</name>
</gene>
<dbReference type="RefSeq" id="WP_012509087.1">
    <property type="nucleotide sequence ID" value="NC_011060.1"/>
</dbReference>
<evidence type="ECO:0000313" key="4">
    <source>
        <dbReference type="Proteomes" id="UP000002724"/>
    </source>
</evidence>
<dbReference type="EMBL" id="CP001110">
    <property type="protein sequence ID" value="ACF44613.1"/>
    <property type="molecule type" value="Genomic_DNA"/>
</dbReference>
<dbReference type="OrthoDB" id="597620at2"/>
<dbReference type="KEGG" id="pph:Ppha_2425"/>
<proteinExistence type="predicted"/>
<sequence precursor="true">MKKMTSIVALITMTLALGTNVSAEELTRKNPLPDQSFLHLAARSNNYIGNKELITYQAVPVKMLNQSDAQELLGRIMKSSRENNSSFENVQQLTGRFIFTSANDPSAVFDIDQQNGSFLLNFGLGKYAAEESTSNLPSVQAAPELARKYLSETGNMPKKSKEMLVAHVGGLDMSVSKEGKSTGAYKKLVTVQFSRKLNGLPVQGPGSRIVMHLGENGNLTGMIRNWPEVEARKIQPAELKSNELIRKDIQNQLCMLTGHSEKNTAQKSTLVLFDDGRGVIEPALFVTAKALYQGPNNREVIEIPVDFYVPLLRKPKAYYPFMQSLDSKIPGIDKQQKPSETILSPKTGEGQSDMR</sequence>
<feature type="chain" id="PRO_5002825930" evidence="2">
    <location>
        <begin position="24"/>
        <end position="355"/>
    </location>
</feature>
<accession>B4SET7</accession>
<evidence type="ECO:0000256" key="2">
    <source>
        <dbReference type="SAM" id="SignalP"/>
    </source>
</evidence>